<sequence>MLAPLRSPYVMSKFDISFLEDIRSLELDKKADPRIMSLTRGLLGISVPCLSILDADTGVLMSSPSKISNFLVLASCVSLPW</sequence>
<dbReference type="EMBL" id="GBRH01254098">
    <property type="protein sequence ID" value="JAD43797.1"/>
    <property type="molecule type" value="Transcribed_RNA"/>
</dbReference>
<name>A0A0A9A9R6_ARUDO</name>
<evidence type="ECO:0000313" key="1">
    <source>
        <dbReference type="EMBL" id="JAD43797.1"/>
    </source>
</evidence>
<accession>A0A0A9A9R6</accession>
<reference evidence="1" key="1">
    <citation type="submission" date="2014-09" db="EMBL/GenBank/DDBJ databases">
        <authorList>
            <person name="Magalhaes I.L.F."/>
            <person name="Oliveira U."/>
            <person name="Santos F.R."/>
            <person name="Vidigal T.H.D.A."/>
            <person name="Brescovit A.D."/>
            <person name="Santos A.J."/>
        </authorList>
    </citation>
    <scope>NUCLEOTIDE SEQUENCE</scope>
    <source>
        <tissue evidence="1">Shoot tissue taken approximately 20 cm above the soil surface</tissue>
    </source>
</reference>
<reference evidence="1" key="2">
    <citation type="journal article" date="2015" name="Data Brief">
        <title>Shoot transcriptome of the giant reed, Arundo donax.</title>
        <authorList>
            <person name="Barrero R.A."/>
            <person name="Guerrero F.D."/>
            <person name="Moolhuijzen P."/>
            <person name="Goolsby J.A."/>
            <person name="Tidwell J."/>
            <person name="Bellgard S.E."/>
            <person name="Bellgard M.I."/>
        </authorList>
    </citation>
    <scope>NUCLEOTIDE SEQUENCE</scope>
    <source>
        <tissue evidence="1">Shoot tissue taken approximately 20 cm above the soil surface</tissue>
    </source>
</reference>
<proteinExistence type="predicted"/>
<dbReference type="AlphaFoldDB" id="A0A0A9A9R6"/>
<organism evidence="1">
    <name type="scientific">Arundo donax</name>
    <name type="common">Giant reed</name>
    <name type="synonym">Donax arundinaceus</name>
    <dbReference type="NCBI Taxonomy" id="35708"/>
    <lineage>
        <taxon>Eukaryota</taxon>
        <taxon>Viridiplantae</taxon>
        <taxon>Streptophyta</taxon>
        <taxon>Embryophyta</taxon>
        <taxon>Tracheophyta</taxon>
        <taxon>Spermatophyta</taxon>
        <taxon>Magnoliopsida</taxon>
        <taxon>Liliopsida</taxon>
        <taxon>Poales</taxon>
        <taxon>Poaceae</taxon>
        <taxon>PACMAD clade</taxon>
        <taxon>Arundinoideae</taxon>
        <taxon>Arundineae</taxon>
        <taxon>Arundo</taxon>
    </lineage>
</organism>
<protein>
    <submittedName>
        <fullName evidence="1">Uncharacterized protein</fullName>
    </submittedName>
</protein>